<dbReference type="AlphaFoldDB" id="A0AA40D7D4"/>
<sequence length="296" mass="33159">MDANRTTANRANAKKGVLGLHVVFEPTEQQSPSEITDIVFVHGLNGHCWESWQNSDNSKSKWRKGADEGVFWPVDLLPEKIKNARIMTYQYESKVLRNTSTASLADTAEELLTLLQKKRSLLDSKGPIVFVVHSLGGIVVKKAIFKANDRNDERFHDIGHATKGIVFFGTPHRGADAANTLAPVQKITAIGWTMNRFLPLLKSHSDGLREVSDEFRHFAERYALLSFYEQHIHPGLRDLVVDKSSSRMGIPHEVTMMIGGNHSTMCKFAQDDPRFDTVWMAIQSAAKGRPGRGHTQ</sequence>
<accession>A0AA40D7D4</accession>
<keyword evidence="7" id="KW-0472">Membrane</keyword>
<feature type="domain" description="DUF676" evidence="8">
    <location>
        <begin position="105"/>
        <end position="175"/>
    </location>
</feature>
<gene>
    <name evidence="9" type="ORF">QBC41DRAFT_399328</name>
</gene>
<evidence type="ECO:0000313" key="10">
    <source>
        <dbReference type="Proteomes" id="UP001174997"/>
    </source>
</evidence>
<proteinExistence type="inferred from homology"/>
<evidence type="ECO:0000256" key="6">
    <source>
        <dbReference type="ARBA" id="ARBA00023128"/>
    </source>
</evidence>
<reference evidence="9" key="1">
    <citation type="submission" date="2023-06" db="EMBL/GenBank/DDBJ databases">
        <title>Genome-scale phylogeny and comparative genomics of the fungal order Sordariales.</title>
        <authorList>
            <consortium name="Lawrence Berkeley National Laboratory"/>
            <person name="Hensen N."/>
            <person name="Bonometti L."/>
            <person name="Westerberg I."/>
            <person name="Brannstrom I.O."/>
            <person name="Guillou S."/>
            <person name="Cros-Aarteil S."/>
            <person name="Calhoun S."/>
            <person name="Haridas S."/>
            <person name="Kuo A."/>
            <person name="Mondo S."/>
            <person name="Pangilinan J."/>
            <person name="Riley R."/>
            <person name="Labutti K."/>
            <person name="Andreopoulos B."/>
            <person name="Lipzen A."/>
            <person name="Chen C."/>
            <person name="Yanf M."/>
            <person name="Daum C."/>
            <person name="Ng V."/>
            <person name="Clum A."/>
            <person name="Steindorff A."/>
            <person name="Ohm R."/>
            <person name="Martin F."/>
            <person name="Silar P."/>
            <person name="Natvig D."/>
            <person name="Lalanne C."/>
            <person name="Gautier V."/>
            <person name="Ament-Velasquez S.L."/>
            <person name="Kruys A."/>
            <person name="Hutchinson M.I."/>
            <person name="Powell A.J."/>
            <person name="Barry K."/>
            <person name="Miller A.N."/>
            <person name="Grigoriev I.V."/>
            <person name="Debuchy R."/>
            <person name="Gladieux P."/>
            <person name="Thoren M.H."/>
            <person name="Johannesson H."/>
        </authorList>
    </citation>
    <scope>NUCLEOTIDE SEQUENCE</scope>
    <source>
        <strain evidence="9">CBS 307.81</strain>
    </source>
</reference>
<dbReference type="Pfam" id="PF05057">
    <property type="entry name" value="DUF676"/>
    <property type="match status" value="1"/>
</dbReference>
<dbReference type="GO" id="GO:0005739">
    <property type="term" value="C:mitochondrion"/>
    <property type="evidence" value="ECO:0007669"/>
    <property type="project" value="UniProtKB-SubCell"/>
</dbReference>
<dbReference type="PANTHER" id="PTHR48182">
    <property type="entry name" value="PROTEIN SERAC1"/>
    <property type="match status" value="1"/>
</dbReference>
<evidence type="ECO:0000256" key="2">
    <source>
        <dbReference type="ARBA" id="ARBA00004240"/>
    </source>
</evidence>
<dbReference type="EMBL" id="JAULSY010000098">
    <property type="protein sequence ID" value="KAK0665940.1"/>
    <property type="molecule type" value="Genomic_DNA"/>
</dbReference>
<comment type="subcellular location">
    <subcellularLocation>
        <location evidence="2">Endoplasmic reticulum</location>
    </subcellularLocation>
    <subcellularLocation>
        <location evidence="3">Membrane</location>
    </subcellularLocation>
    <subcellularLocation>
        <location evidence="1">Mitochondrion</location>
    </subcellularLocation>
</comment>
<dbReference type="SUPFAM" id="SSF53474">
    <property type="entry name" value="alpha/beta-Hydrolases"/>
    <property type="match status" value="1"/>
</dbReference>
<evidence type="ECO:0000256" key="5">
    <source>
        <dbReference type="ARBA" id="ARBA00022824"/>
    </source>
</evidence>
<comment type="similarity">
    <text evidence="4">Belongs to the putative lipase ROG1 family.</text>
</comment>
<evidence type="ECO:0000313" key="9">
    <source>
        <dbReference type="EMBL" id="KAK0665940.1"/>
    </source>
</evidence>
<dbReference type="InterPro" id="IPR029058">
    <property type="entry name" value="AB_hydrolase_fold"/>
</dbReference>
<organism evidence="9 10">
    <name type="scientific">Cercophora samala</name>
    <dbReference type="NCBI Taxonomy" id="330535"/>
    <lineage>
        <taxon>Eukaryota</taxon>
        <taxon>Fungi</taxon>
        <taxon>Dikarya</taxon>
        <taxon>Ascomycota</taxon>
        <taxon>Pezizomycotina</taxon>
        <taxon>Sordariomycetes</taxon>
        <taxon>Sordariomycetidae</taxon>
        <taxon>Sordariales</taxon>
        <taxon>Lasiosphaeriaceae</taxon>
        <taxon>Cercophora</taxon>
    </lineage>
</organism>
<keyword evidence="5" id="KW-0256">Endoplasmic reticulum</keyword>
<dbReference type="GO" id="GO:0005783">
    <property type="term" value="C:endoplasmic reticulum"/>
    <property type="evidence" value="ECO:0007669"/>
    <property type="project" value="UniProtKB-SubCell"/>
</dbReference>
<evidence type="ECO:0000256" key="3">
    <source>
        <dbReference type="ARBA" id="ARBA00004370"/>
    </source>
</evidence>
<evidence type="ECO:0000256" key="1">
    <source>
        <dbReference type="ARBA" id="ARBA00004173"/>
    </source>
</evidence>
<dbReference type="GO" id="GO:0016020">
    <property type="term" value="C:membrane"/>
    <property type="evidence" value="ECO:0007669"/>
    <property type="project" value="UniProtKB-SubCell"/>
</dbReference>
<dbReference type="InterPro" id="IPR007751">
    <property type="entry name" value="DUF676_lipase-like"/>
</dbReference>
<dbReference type="PANTHER" id="PTHR48182:SF2">
    <property type="entry name" value="PROTEIN SERAC1"/>
    <property type="match status" value="1"/>
</dbReference>
<evidence type="ECO:0000256" key="4">
    <source>
        <dbReference type="ARBA" id="ARBA00007920"/>
    </source>
</evidence>
<protein>
    <submittedName>
        <fullName evidence="9">Protein SERAC1</fullName>
    </submittedName>
</protein>
<name>A0AA40D7D4_9PEZI</name>
<evidence type="ECO:0000259" key="8">
    <source>
        <dbReference type="Pfam" id="PF05057"/>
    </source>
</evidence>
<dbReference type="Gene3D" id="3.40.50.1820">
    <property type="entry name" value="alpha/beta hydrolase"/>
    <property type="match status" value="1"/>
</dbReference>
<keyword evidence="10" id="KW-1185">Reference proteome</keyword>
<comment type="caution">
    <text evidence="9">The sequence shown here is derived from an EMBL/GenBank/DDBJ whole genome shotgun (WGS) entry which is preliminary data.</text>
</comment>
<dbReference type="Proteomes" id="UP001174997">
    <property type="component" value="Unassembled WGS sequence"/>
</dbReference>
<dbReference type="InterPro" id="IPR052374">
    <property type="entry name" value="SERAC1"/>
</dbReference>
<evidence type="ECO:0000256" key="7">
    <source>
        <dbReference type="ARBA" id="ARBA00023136"/>
    </source>
</evidence>
<keyword evidence="6" id="KW-0496">Mitochondrion</keyword>